<sequence>MRSAGSRSWRVLGGILAFAAFLPVWAYHFPMLLVAIPALLFIILCALLWGIKGGLISATLGAAFMTVSSLTHPELTVQGLVLAYLGCFILGAGVGMVVSRIREGEKRYRLLYERGEELEEILKRERDIFRQYFDLAQTIVVALDREGKVTFMRL</sequence>
<gene>
    <name evidence="2" type="ORF">ENU96_09000</name>
</gene>
<accession>A0A7V3YN98</accession>
<keyword evidence="1" id="KW-0812">Transmembrane</keyword>
<feature type="transmembrane region" description="Helical" evidence="1">
    <location>
        <begin position="79"/>
        <end position="98"/>
    </location>
</feature>
<organism evidence="2">
    <name type="scientific">Candidatus Caldatribacterium californiense</name>
    <dbReference type="NCBI Taxonomy" id="1454726"/>
    <lineage>
        <taxon>Bacteria</taxon>
        <taxon>Pseudomonadati</taxon>
        <taxon>Atribacterota</taxon>
        <taxon>Atribacteria</taxon>
        <taxon>Atribacterales</taxon>
        <taxon>Candidatus Caldatribacteriaceae</taxon>
        <taxon>Candidatus Caldatribacterium</taxon>
    </lineage>
</organism>
<keyword evidence="1" id="KW-0472">Membrane</keyword>
<dbReference type="EMBL" id="DTEN01000362">
    <property type="protein sequence ID" value="HGI75795.1"/>
    <property type="molecule type" value="Genomic_DNA"/>
</dbReference>
<evidence type="ECO:0000313" key="2">
    <source>
        <dbReference type="EMBL" id="HGI75795.1"/>
    </source>
</evidence>
<keyword evidence="1" id="KW-1133">Transmembrane helix</keyword>
<comment type="caution">
    <text evidence="2">The sequence shown here is derived from an EMBL/GenBank/DDBJ whole genome shotgun (WGS) entry which is preliminary data.</text>
</comment>
<reference evidence="2" key="1">
    <citation type="journal article" date="2020" name="mSystems">
        <title>Genome- and Community-Level Interaction Insights into Carbon Utilization and Element Cycling Functions of Hydrothermarchaeota in Hydrothermal Sediment.</title>
        <authorList>
            <person name="Zhou Z."/>
            <person name="Liu Y."/>
            <person name="Xu W."/>
            <person name="Pan J."/>
            <person name="Luo Z.H."/>
            <person name="Li M."/>
        </authorList>
    </citation>
    <scope>NUCLEOTIDE SEQUENCE [LARGE SCALE GENOMIC DNA]</scope>
    <source>
        <strain evidence="2">SpSt-716</strain>
    </source>
</reference>
<evidence type="ECO:0000256" key="1">
    <source>
        <dbReference type="SAM" id="Phobius"/>
    </source>
</evidence>
<proteinExistence type="predicted"/>
<feature type="transmembrane region" description="Helical" evidence="1">
    <location>
        <begin position="36"/>
        <end position="67"/>
    </location>
</feature>
<name>A0A7V3YN98_9BACT</name>
<protein>
    <submittedName>
        <fullName evidence="2">Uncharacterized protein</fullName>
    </submittedName>
</protein>
<dbReference type="AlphaFoldDB" id="A0A7V3YN98"/>